<dbReference type="CDD" id="cd04301">
    <property type="entry name" value="NAT_SF"/>
    <property type="match status" value="1"/>
</dbReference>
<dbReference type="GO" id="GO:0016746">
    <property type="term" value="F:acyltransferase activity"/>
    <property type="evidence" value="ECO:0007669"/>
    <property type="project" value="UniProtKB-KW"/>
</dbReference>
<evidence type="ECO:0000313" key="3">
    <source>
        <dbReference type="Proteomes" id="UP001259982"/>
    </source>
</evidence>
<gene>
    <name evidence="2" type="ORF">RM531_10455</name>
</gene>
<dbReference type="RefSeq" id="WP_311659139.1">
    <property type="nucleotide sequence ID" value="NZ_JAVRHY010000009.1"/>
</dbReference>
<accession>A0ABU3B8V0</accession>
<proteinExistence type="predicted"/>
<dbReference type="InterPro" id="IPR000182">
    <property type="entry name" value="GNAT_dom"/>
</dbReference>
<dbReference type="EMBL" id="JAVRHY010000009">
    <property type="protein sequence ID" value="MDT0618895.1"/>
    <property type="molecule type" value="Genomic_DNA"/>
</dbReference>
<dbReference type="EC" id="2.3.1.-" evidence="2"/>
<keyword evidence="3" id="KW-1185">Reference proteome</keyword>
<name>A0ABU3B8V0_9GAMM</name>
<keyword evidence="2" id="KW-0808">Transferase</keyword>
<feature type="domain" description="N-acetyltransferase" evidence="1">
    <location>
        <begin position="3"/>
        <end position="143"/>
    </location>
</feature>
<evidence type="ECO:0000259" key="1">
    <source>
        <dbReference type="PROSITE" id="PS51186"/>
    </source>
</evidence>
<dbReference type="InterPro" id="IPR016181">
    <property type="entry name" value="Acyl_CoA_acyltransferase"/>
</dbReference>
<evidence type="ECO:0000313" key="2">
    <source>
        <dbReference type="EMBL" id="MDT0618895.1"/>
    </source>
</evidence>
<protein>
    <submittedName>
        <fullName evidence="2">GNAT family N-acetyltransferase</fullName>
        <ecNumber evidence="2">2.3.1.-</ecNumber>
    </submittedName>
</protein>
<dbReference type="PROSITE" id="PS51186">
    <property type="entry name" value="GNAT"/>
    <property type="match status" value="1"/>
</dbReference>
<dbReference type="Proteomes" id="UP001259982">
    <property type="component" value="Unassembled WGS sequence"/>
</dbReference>
<sequence>MHLAFQPYRAGDKAYLWAIYVEAMKPHISTMWGWDIAWQENDFAKSLAAYETWVLADGERRIGYLQVRDNRDSIFIAMIIIEPGFRSRGYGPAILDKLQGDRPGKPLTLRCFRVNTAAYRFYIRCGFRVVRTDEYFIVMHRPA</sequence>
<reference evidence="2 3" key="1">
    <citation type="submission" date="2023-09" db="EMBL/GenBank/DDBJ databases">
        <authorList>
            <person name="Rey-Velasco X."/>
        </authorList>
    </citation>
    <scope>NUCLEOTIDE SEQUENCE [LARGE SCALE GENOMIC DNA]</scope>
    <source>
        <strain evidence="2 3">P385</strain>
    </source>
</reference>
<dbReference type="SUPFAM" id="SSF55729">
    <property type="entry name" value="Acyl-CoA N-acyltransferases (Nat)"/>
    <property type="match status" value="1"/>
</dbReference>
<comment type="caution">
    <text evidence="2">The sequence shown here is derived from an EMBL/GenBank/DDBJ whole genome shotgun (WGS) entry which is preliminary data.</text>
</comment>
<organism evidence="2 3">
    <name type="scientific">Spectribacter acetivorans</name>
    <dbReference type="NCBI Taxonomy" id="3075603"/>
    <lineage>
        <taxon>Bacteria</taxon>
        <taxon>Pseudomonadati</taxon>
        <taxon>Pseudomonadota</taxon>
        <taxon>Gammaproteobacteria</taxon>
        <taxon>Salinisphaerales</taxon>
        <taxon>Salinisphaeraceae</taxon>
        <taxon>Spectribacter</taxon>
    </lineage>
</organism>
<dbReference type="Pfam" id="PF13508">
    <property type="entry name" value="Acetyltransf_7"/>
    <property type="match status" value="1"/>
</dbReference>
<keyword evidence="2" id="KW-0012">Acyltransferase</keyword>
<dbReference type="Gene3D" id="3.40.630.30">
    <property type="match status" value="1"/>
</dbReference>